<reference evidence="2 3" key="1">
    <citation type="submission" date="2019-01" db="EMBL/GenBank/DDBJ databases">
        <authorList>
            <person name="Chen W.-M."/>
        </authorList>
    </citation>
    <scope>NUCLEOTIDE SEQUENCE [LARGE SCALE GENOMIC DNA]</scope>
    <source>
        <strain evidence="2 3">ICH-3</strain>
    </source>
</reference>
<evidence type="ECO:0000259" key="1">
    <source>
        <dbReference type="Pfam" id="PF01370"/>
    </source>
</evidence>
<dbReference type="SUPFAM" id="SSF51735">
    <property type="entry name" value="NAD(P)-binding Rossmann-fold domains"/>
    <property type="match status" value="1"/>
</dbReference>
<protein>
    <submittedName>
        <fullName evidence="2">Complex I NDUFA9 subunit family protein</fullName>
    </submittedName>
</protein>
<dbReference type="PANTHER" id="PTHR12126:SF11">
    <property type="entry name" value="NADH DEHYDROGENASE [UBIQUINONE] 1 ALPHA SUBCOMPLEX SUBUNIT 9, MITOCHONDRIAL"/>
    <property type="match status" value="1"/>
</dbReference>
<dbReference type="Pfam" id="PF01370">
    <property type="entry name" value="Epimerase"/>
    <property type="match status" value="1"/>
</dbReference>
<dbReference type="OrthoDB" id="5292533at2"/>
<dbReference type="GO" id="GO:0044877">
    <property type="term" value="F:protein-containing complex binding"/>
    <property type="evidence" value="ECO:0007669"/>
    <property type="project" value="TreeGrafter"/>
</dbReference>
<dbReference type="AlphaFoldDB" id="A0A3S2WUV9"/>
<name>A0A3S2WUV9_9BURK</name>
<dbReference type="Gene3D" id="3.40.50.720">
    <property type="entry name" value="NAD(P)-binding Rossmann-like Domain"/>
    <property type="match status" value="1"/>
</dbReference>
<keyword evidence="3" id="KW-1185">Reference proteome</keyword>
<evidence type="ECO:0000313" key="3">
    <source>
        <dbReference type="Proteomes" id="UP000288178"/>
    </source>
</evidence>
<dbReference type="CDD" id="cd05271">
    <property type="entry name" value="NDUFA9_like_SDR_a"/>
    <property type="match status" value="1"/>
</dbReference>
<dbReference type="RefSeq" id="WP_128198585.1">
    <property type="nucleotide sequence ID" value="NZ_SACT01000003.1"/>
</dbReference>
<dbReference type="InterPro" id="IPR051207">
    <property type="entry name" value="ComplexI_NDUFA9_subunit"/>
</dbReference>
<feature type="domain" description="NAD-dependent epimerase/dehydratase" evidence="1">
    <location>
        <begin position="11"/>
        <end position="211"/>
    </location>
</feature>
<dbReference type="InterPro" id="IPR001509">
    <property type="entry name" value="Epimerase_deHydtase"/>
</dbReference>
<comment type="caution">
    <text evidence="2">The sequence shown here is derived from an EMBL/GenBank/DDBJ whole genome shotgun (WGS) entry which is preliminary data.</text>
</comment>
<dbReference type="InterPro" id="IPR036291">
    <property type="entry name" value="NAD(P)-bd_dom_sf"/>
</dbReference>
<evidence type="ECO:0000313" key="2">
    <source>
        <dbReference type="EMBL" id="RVT51584.1"/>
    </source>
</evidence>
<accession>A0A3S2WUV9</accession>
<dbReference type="EMBL" id="SACT01000003">
    <property type="protein sequence ID" value="RVT51584.1"/>
    <property type="molecule type" value="Genomic_DNA"/>
</dbReference>
<organism evidence="2 3">
    <name type="scientific">Rubrivivax albus</name>
    <dbReference type="NCBI Taxonomy" id="2499835"/>
    <lineage>
        <taxon>Bacteria</taxon>
        <taxon>Pseudomonadati</taxon>
        <taxon>Pseudomonadota</taxon>
        <taxon>Betaproteobacteria</taxon>
        <taxon>Burkholderiales</taxon>
        <taxon>Sphaerotilaceae</taxon>
        <taxon>Rubrivivax</taxon>
    </lineage>
</organism>
<dbReference type="Proteomes" id="UP000288178">
    <property type="component" value="Unassembled WGS sequence"/>
</dbReference>
<proteinExistence type="predicted"/>
<sequence>MNIAPGANRRVLVLGGTGFVGRSTCERLVRAGWTVRVPTRRLAHGRDLQCLPTVELMPADVHDAAALRALLAGCDAVVNLVAILHGSAAAFERVHLALPRTLAGAMQQAGVTRLVHVSALGVGPGAPSNYLRSKTEGEAVLQAAGLAPTLWRPSVIFGADDRFMNTFARLQTVAPFVPLAGAAAQFQPVWVEDVATALWRSLERLDTVGQTYEATGPEVFTLADLVRLAGRWAGHERRVIPLPDAAGRLQAALMALAPGEPLMSADNLDSMKVPNVASGTLPGLDALGITPAALGAVVPRYLGGGPGRHRFNDYRAHARRG</sequence>
<gene>
    <name evidence="2" type="ORF">ENE75_12260</name>
</gene>
<dbReference type="PANTHER" id="PTHR12126">
    <property type="entry name" value="NADH-UBIQUINONE OXIDOREDUCTASE 39 KDA SUBUNIT-RELATED"/>
    <property type="match status" value="1"/>
</dbReference>